<organism evidence="1">
    <name type="scientific">Siphoviridae sp. ctj7g1</name>
    <dbReference type="NCBI Taxonomy" id="2826438"/>
    <lineage>
        <taxon>Viruses</taxon>
        <taxon>Duplodnaviria</taxon>
        <taxon>Heunggongvirae</taxon>
        <taxon>Uroviricota</taxon>
        <taxon>Caudoviricetes</taxon>
    </lineage>
</organism>
<evidence type="ECO:0000313" key="1">
    <source>
        <dbReference type="EMBL" id="DAE25310.1"/>
    </source>
</evidence>
<reference evidence="1" key="1">
    <citation type="journal article" date="2021" name="Proc. Natl. Acad. Sci. U.S.A.">
        <title>A Catalog of Tens of Thousands of Viruses from Human Metagenomes Reveals Hidden Associations with Chronic Diseases.</title>
        <authorList>
            <person name="Tisza M.J."/>
            <person name="Buck C.B."/>
        </authorList>
    </citation>
    <scope>NUCLEOTIDE SEQUENCE</scope>
    <source>
        <strain evidence="1">Ctj7g1</strain>
    </source>
</reference>
<proteinExistence type="predicted"/>
<sequence length="123" mass="14279">MLHLCIPRKDGHEVHVLVNEYTQFIASWIVGAYLTNEKRDRHTMLWLADEALREYNNFSYGDFATVHTMRFVLPMSAPLGLPNALDHFEALSENRVNRGRRIDAVTKIRTFVKKELSCLKTSM</sequence>
<accession>A0A8S5R1G6</accession>
<name>A0A8S5R1G6_9CAUD</name>
<protein>
    <submittedName>
        <fullName evidence="1">Uncharacterized protein</fullName>
    </submittedName>
</protein>
<dbReference type="EMBL" id="BK015796">
    <property type="protein sequence ID" value="DAE25310.1"/>
    <property type="molecule type" value="Genomic_DNA"/>
</dbReference>